<dbReference type="Proteomes" id="UP000505210">
    <property type="component" value="Chromosome"/>
</dbReference>
<name>A0A6M8B8Q2_9CYAN</name>
<evidence type="ECO:0000313" key="2">
    <source>
        <dbReference type="Proteomes" id="UP000505210"/>
    </source>
</evidence>
<proteinExistence type="predicted"/>
<gene>
    <name evidence="1" type="ORF">HPC62_00915</name>
</gene>
<protein>
    <submittedName>
        <fullName evidence="1">Uncharacterized protein</fullName>
    </submittedName>
</protein>
<organism evidence="1 2">
    <name type="scientific">Thermoleptolyngbya sichuanensis A183</name>
    <dbReference type="NCBI Taxonomy" id="2737172"/>
    <lineage>
        <taxon>Bacteria</taxon>
        <taxon>Bacillati</taxon>
        <taxon>Cyanobacteriota</taxon>
        <taxon>Cyanophyceae</taxon>
        <taxon>Oculatellales</taxon>
        <taxon>Oculatellaceae</taxon>
        <taxon>Thermoleptolyngbya</taxon>
        <taxon>Thermoleptolyngbya sichuanensis</taxon>
    </lineage>
</organism>
<sequence>MKKVFWMTMAAGLVAGAGAIALALPQMSIAGGQRGGTRVRISEDGTQLRLTSEGRSQTISANSMNVRVLDGVNCEKLQIEPEQTLNGQRFHPSVGIDPQTGNVAVGVILQECVETQLSAVFVIDPQGGGHALYRVQVPGERVLQDEFTTYPMRDLINIGYLGNDLLVKHGDASGSAAIMVFTPSGTPAGQYAGCVYTAIEEGRGLCPPDSVAN</sequence>
<reference evidence="1 2" key="1">
    <citation type="submission" date="2020-05" db="EMBL/GenBank/DDBJ databases">
        <title>Complete genome sequence of of a novel Thermoleptolyngbya strain isolated from hot springs of Ganzi, Sichuan China.</title>
        <authorList>
            <person name="Tang J."/>
            <person name="Daroch M."/>
            <person name="Li L."/>
            <person name="Waleron K."/>
            <person name="Waleron M."/>
            <person name="Waleron M."/>
        </authorList>
    </citation>
    <scope>NUCLEOTIDE SEQUENCE [LARGE SCALE GENOMIC DNA]</scope>
    <source>
        <strain evidence="1 2">PKUAC-SCTA183</strain>
    </source>
</reference>
<dbReference type="AlphaFoldDB" id="A0A6M8B8Q2"/>
<accession>A0A6M8B8Q2</accession>
<dbReference type="RefSeq" id="WP_172353346.1">
    <property type="nucleotide sequence ID" value="NZ_CP053661.1"/>
</dbReference>
<dbReference type="KEGG" id="theu:HPC62_00915"/>
<dbReference type="EMBL" id="CP053661">
    <property type="protein sequence ID" value="QKD80920.1"/>
    <property type="molecule type" value="Genomic_DNA"/>
</dbReference>
<evidence type="ECO:0000313" key="1">
    <source>
        <dbReference type="EMBL" id="QKD80920.1"/>
    </source>
</evidence>
<keyword evidence="2" id="KW-1185">Reference proteome</keyword>